<dbReference type="EMBL" id="KU873925">
    <property type="protein sequence ID" value="AND75120.1"/>
    <property type="molecule type" value="Genomic_DNA"/>
</dbReference>
<protein>
    <submittedName>
        <fullName evidence="1">Uncharacterized protein</fullName>
    </submittedName>
</protein>
<keyword evidence="2" id="KW-1185">Reference proteome</keyword>
<dbReference type="Proteomes" id="UP000225821">
    <property type="component" value="Segment"/>
</dbReference>
<proteinExistence type="predicted"/>
<sequence length="72" mass="8229">MGSFANKFVMATDRFDPYRGHFGYKGDPIIYYTDDGLQFCVLLYTDVRLTGVYEDHEARLINPALEAVKSLC</sequence>
<gene>
    <name evidence="1" type="ORF">pf16_197</name>
</gene>
<evidence type="ECO:0000313" key="1">
    <source>
        <dbReference type="EMBL" id="AND75120.1"/>
    </source>
</evidence>
<reference evidence="1 2" key="1">
    <citation type="submission" date="2016-03" db="EMBL/GenBank/DDBJ databases">
        <title>Characterisation of pf16 and phiPMW: Two novel phages infecting Pseudomonas putida PpG1.</title>
        <authorList>
            <person name="Magill D.J."/>
            <person name="Krylov V.N."/>
            <person name="Shaburova O.V."/>
            <person name="Allen C.C.R."/>
            <person name="McGrath J.W."/>
            <person name="Quinn J.P."/>
            <person name="Kulakov L.A."/>
        </authorList>
    </citation>
    <scope>NUCLEOTIDE SEQUENCE [LARGE SCALE GENOMIC DNA]</scope>
</reference>
<evidence type="ECO:0000313" key="2">
    <source>
        <dbReference type="Proteomes" id="UP000225821"/>
    </source>
</evidence>
<accession>A0A1S5R642</accession>
<organism evidence="1 2">
    <name type="scientific">Pseudomonas phage pf16</name>
    <dbReference type="NCBI Taxonomy" id="1815630"/>
    <lineage>
        <taxon>Viruses</taxon>
        <taxon>Duplodnaviria</taxon>
        <taxon>Heunggongvirae</taxon>
        <taxon>Uroviricota</taxon>
        <taxon>Caudoviricetes</taxon>
        <taxon>Chakrabartyvirus</taxon>
        <taxon>Chakrabartyvirus pf16</taxon>
    </lineage>
</organism>
<name>A0A1S5R642_9CAUD</name>